<feature type="transmembrane region" description="Helical" evidence="2">
    <location>
        <begin position="7"/>
        <end position="25"/>
    </location>
</feature>
<evidence type="ECO:0000313" key="4">
    <source>
        <dbReference type="Proteomes" id="UP000095679"/>
    </source>
</evidence>
<feature type="transmembrane region" description="Helical" evidence="2">
    <location>
        <begin position="198"/>
        <end position="220"/>
    </location>
</feature>
<accession>A0A174B347</accession>
<proteinExistence type="predicted"/>
<gene>
    <name evidence="3" type="ORF">ERS852450_00879</name>
</gene>
<dbReference type="AlphaFoldDB" id="A0A174B347"/>
<dbReference type="EMBL" id="CYZL01000006">
    <property type="protein sequence ID" value="CUN94075.1"/>
    <property type="molecule type" value="Genomic_DNA"/>
</dbReference>
<feature type="compositionally biased region" description="Acidic residues" evidence="1">
    <location>
        <begin position="350"/>
        <end position="375"/>
    </location>
</feature>
<feature type="transmembrane region" description="Helical" evidence="2">
    <location>
        <begin position="232"/>
        <end position="253"/>
    </location>
</feature>
<dbReference type="RefSeq" id="WP_003864585.1">
    <property type="nucleotide sequence ID" value="NZ_BLYK01000007.1"/>
</dbReference>
<feature type="transmembrane region" description="Helical" evidence="2">
    <location>
        <begin position="274"/>
        <end position="300"/>
    </location>
</feature>
<keyword evidence="2" id="KW-0472">Membrane</keyword>
<feature type="region of interest" description="Disordered" evidence="1">
    <location>
        <begin position="350"/>
        <end position="379"/>
    </location>
</feature>
<name>A0A174B347_9FIRM</name>
<evidence type="ECO:0000256" key="1">
    <source>
        <dbReference type="SAM" id="MobiDB-lite"/>
    </source>
</evidence>
<keyword evidence="2" id="KW-0812">Transmembrane</keyword>
<dbReference type="Proteomes" id="UP000095679">
    <property type="component" value="Unassembled WGS sequence"/>
</dbReference>
<reference evidence="3 4" key="1">
    <citation type="submission" date="2015-09" db="EMBL/GenBank/DDBJ databases">
        <authorList>
            <consortium name="Pathogen Informatics"/>
        </authorList>
    </citation>
    <scope>NUCLEOTIDE SEQUENCE [LARGE SCALE GENOMIC DNA]</scope>
    <source>
        <strain evidence="3 4">2789STDY5834835</strain>
    </source>
</reference>
<evidence type="ECO:0000256" key="2">
    <source>
        <dbReference type="SAM" id="Phobius"/>
    </source>
</evidence>
<organism evidence="3 4">
    <name type="scientific">Anaerobutyricum hallii</name>
    <dbReference type="NCBI Taxonomy" id="39488"/>
    <lineage>
        <taxon>Bacteria</taxon>
        <taxon>Bacillati</taxon>
        <taxon>Bacillota</taxon>
        <taxon>Clostridia</taxon>
        <taxon>Lachnospirales</taxon>
        <taxon>Lachnospiraceae</taxon>
        <taxon>Anaerobutyricum</taxon>
    </lineage>
</organism>
<keyword evidence="2" id="KW-1133">Transmembrane helix</keyword>
<feature type="transmembrane region" description="Helical" evidence="2">
    <location>
        <begin position="31"/>
        <end position="55"/>
    </location>
</feature>
<protein>
    <submittedName>
        <fullName evidence="3">Uncharacterized protein</fullName>
    </submittedName>
</protein>
<sequence>MRRSGWTKWLIVIPAMLGIVLVTYVRYTTDIWGFGAFICQLIAILELAYGLRIAMLAQNRKKSYRLTPEERHEYARYLYEKQYHRYPAVANQMLLVMARMSVLLNNYERAAQELADIRIDKFNPAQLKLYYYLKVVTAMAAGDATGIQESQMCYAGIPDTKCTYPSKAELAMWIEQRAAAQMAEALKKAVPDKKEHPIRISIITLVLAYSTFFYGLWYGIKRDMGYEVRYRFAEISITVITISLAVLLIWGIVSLYRHNCQALSIQFGKNKVALIIVYGAAAIFALLIIGMSGLSVVFGMDGTETVTGCDSKYTYITVQEDYGGERRYRTNNPFVMQSMDGLWWSSDTIDEEDNQEEDTTELPDLDTENSTDSEDIQSGNTIEDYETEGQHDGLTIQNAMLAVYNYLQEQNTLQNMAFSYTANAKGEVYAVVSETQETKNGNTVNVRYCLYDNGSKTDADGNSCEELVLEKVYPDGNYETELVDFYLVNADTMQVTDEQKNTW</sequence>
<evidence type="ECO:0000313" key="3">
    <source>
        <dbReference type="EMBL" id="CUN94075.1"/>
    </source>
</evidence>